<evidence type="ECO:0000256" key="11">
    <source>
        <dbReference type="ARBA" id="ARBA00023303"/>
    </source>
</evidence>
<evidence type="ECO:0000256" key="4">
    <source>
        <dbReference type="ARBA" id="ARBA00022538"/>
    </source>
</evidence>
<comment type="subcellular location">
    <subcellularLocation>
        <location evidence="1">Membrane</location>
        <topology evidence="1">Multi-pass membrane protein</topology>
    </subcellularLocation>
</comment>
<keyword evidence="11" id="KW-0407">Ion channel</keyword>
<evidence type="ECO:0000256" key="2">
    <source>
        <dbReference type="ARBA" id="ARBA00006920"/>
    </source>
</evidence>
<keyword evidence="5 13" id="KW-0812">Transmembrane</keyword>
<dbReference type="EMBL" id="JAVDVW010000002">
    <property type="protein sequence ID" value="MDR7099776.1"/>
    <property type="molecule type" value="Genomic_DNA"/>
</dbReference>
<keyword evidence="8 13" id="KW-1133">Transmembrane helix</keyword>
<keyword evidence="7" id="KW-0630">Potassium</keyword>
<evidence type="ECO:0000256" key="5">
    <source>
        <dbReference type="ARBA" id="ARBA00022692"/>
    </source>
</evidence>
<organism evidence="14 15">
    <name type="scientific">Agrilutibacter niabensis</name>
    <dbReference type="NCBI Taxonomy" id="380628"/>
    <lineage>
        <taxon>Bacteria</taxon>
        <taxon>Pseudomonadati</taxon>
        <taxon>Pseudomonadota</taxon>
        <taxon>Gammaproteobacteria</taxon>
        <taxon>Lysobacterales</taxon>
        <taxon>Lysobacteraceae</taxon>
        <taxon>Agrilutibacter</taxon>
    </lineage>
</organism>
<evidence type="ECO:0000256" key="12">
    <source>
        <dbReference type="ARBA" id="ARBA00034430"/>
    </source>
</evidence>
<dbReference type="Proteomes" id="UP001267878">
    <property type="component" value="Unassembled WGS sequence"/>
</dbReference>
<evidence type="ECO:0000256" key="9">
    <source>
        <dbReference type="ARBA" id="ARBA00023065"/>
    </source>
</evidence>
<comment type="caution">
    <text evidence="14">The sequence shown here is derived from an EMBL/GenBank/DDBJ whole genome shotgun (WGS) entry which is preliminary data.</text>
</comment>
<keyword evidence="10 13" id="KW-0472">Membrane</keyword>
<dbReference type="InterPro" id="IPR010617">
    <property type="entry name" value="TMEM175-like"/>
</dbReference>
<keyword evidence="9" id="KW-0406">Ion transport</keyword>
<name>A0ABU1VQL2_9GAMM</name>
<feature type="transmembrane region" description="Helical" evidence="13">
    <location>
        <begin position="75"/>
        <end position="94"/>
    </location>
</feature>
<feature type="transmembrane region" description="Helical" evidence="13">
    <location>
        <begin position="151"/>
        <end position="180"/>
    </location>
</feature>
<protein>
    <submittedName>
        <fullName evidence="14">Membrane protein</fullName>
    </submittedName>
</protein>
<evidence type="ECO:0000256" key="6">
    <source>
        <dbReference type="ARBA" id="ARBA00022826"/>
    </source>
</evidence>
<evidence type="ECO:0000256" key="3">
    <source>
        <dbReference type="ARBA" id="ARBA00022448"/>
    </source>
</evidence>
<evidence type="ECO:0000256" key="8">
    <source>
        <dbReference type="ARBA" id="ARBA00022989"/>
    </source>
</evidence>
<evidence type="ECO:0000313" key="14">
    <source>
        <dbReference type="EMBL" id="MDR7099776.1"/>
    </source>
</evidence>
<feature type="transmembrane region" description="Helical" evidence="13">
    <location>
        <begin position="106"/>
        <end position="127"/>
    </location>
</feature>
<feature type="transmembrane region" description="Helical" evidence="13">
    <location>
        <begin position="35"/>
        <end position="55"/>
    </location>
</feature>
<proteinExistence type="inferred from homology"/>
<keyword evidence="3" id="KW-0813">Transport</keyword>
<evidence type="ECO:0000256" key="7">
    <source>
        <dbReference type="ARBA" id="ARBA00022958"/>
    </source>
</evidence>
<gene>
    <name evidence="14" type="ORF">J2X04_002157</name>
</gene>
<evidence type="ECO:0000313" key="15">
    <source>
        <dbReference type="Proteomes" id="UP001267878"/>
    </source>
</evidence>
<keyword evidence="15" id="KW-1185">Reference proteome</keyword>
<sequence>MGKSRLEAFSDGVIAIIITIMVLDLKVPHDDSLEALRPLLPVFLSYVLSFVYVGIYWNNHHHMLHASMKVSGAVLWANLHLLFWLSLFPFATGWMGENQFAAGPTAVYGVVLLMAAIAYLVLQHTIIASEGASSVLKEALGNDWKGKLSPLLYFLAIVSTFWQAWLAQLIYVAAALLWLVPDRRIEHTLQRHEQEDKRG</sequence>
<reference evidence="14 15" key="1">
    <citation type="submission" date="2023-07" db="EMBL/GenBank/DDBJ databases">
        <title>Sorghum-associated microbial communities from plants grown in Nebraska, USA.</title>
        <authorList>
            <person name="Schachtman D."/>
        </authorList>
    </citation>
    <scope>NUCLEOTIDE SEQUENCE [LARGE SCALE GENOMIC DNA]</scope>
    <source>
        <strain evidence="14 15">BE187</strain>
    </source>
</reference>
<evidence type="ECO:0000256" key="10">
    <source>
        <dbReference type="ARBA" id="ARBA00023136"/>
    </source>
</evidence>
<keyword evidence="6" id="KW-0631">Potassium channel</keyword>
<evidence type="ECO:0000256" key="1">
    <source>
        <dbReference type="ARBA" id="ARBA00004141"/>
    </source>
</evidence>
<comment type="catalytic activity">
    <reaction evidence="12">
        <text>K(+)(in) = K(+)(out)</text>
        <dbReference type="Rhea" id="RHEA:29463"/>
        <dbReference type="ChEBI" id="CHEBI:29103"/>
    </reaction>
</comment>
<keyword evidence="4" id="KW-0633">Potassium transport</keyword>
<evidence type="ECO:0000256" key="13">
    <source>
        <dbReference type="SAM" id="Phobius"/>
    </source>
</evidence>
<accession>A0ABU1VQL2</accession>
<dbReference type="RefSeq" id="WP_310054184.1">
    <property type="nucleotide sequence ID" value="NZ_JAVDVW010000002.1"/>
</dbReference>
<dbReference type="Pfam" id="PF06736">
    <property type="entry name" value="TMEM175"/>
    <property type="match status" value="1"/>
</dbReference>
<comment type="similarity">
    <text evidence="2">Belongs to the TMEM175 family.</text>
</comment>
<feature type="transmembrane region" description="Helical" evidence="13">
    <location>
        <begin position="6"/>
        <end position="23"/>
    </location>
</feature>